<keyword evidence="5" id="KW-0560">Oxidoreductase</keyword>
<evidence type="ECO:0000259" key="6">
    <source>
        <dbReference type="PROSITE" id="PS51387"/>
    </source>
</evidence>
<dbReference type="Proteomes" id="UP001174909">
    <property type="component" value="Unassembled WGS sequence"/>
</dbReference>
<name>A0AA35WJT7_GEOBA</name>
<proteinExistence type="inferred from homology"/>
<dbReference type="GO" id="GO:0016491">
    <property type="term" value="F:oxidoreductase activity"/>
    <property type="evidence" value="ECO:0007669"/>
    <property type="project" value="UniProtKB-KW"/>
</dbReference>
<evidence type="ECO:0000313" key="8">
    <source>
        <dbReference type="Proteomes" id="UP001174909"/>
    </source>
</evidence>
<evidence type="ECO:0000313" key="7">
    <source>
        <dbReference type="EMBL" id="CAI8017020.1"/>
    </source>
</evidence>
<dbReference type="Gene3D" id="1.10.45.10">
    <property type="entry name" value="Vanillyl-alcohol Oxidase, Chain A, domain 4"/>
    <property type="match status" value="1"/>
</dbReference>
<feature type="domain" description="FAD-binding PCMH-type" evidence="6">
    <location>
        <begin position="1"/>
        <end position="132"/>
    </location>
</feature>
<dbReference type="SUPFAM" id="SSF55103">
    <property type="entry name" value="FAD-linked oxidases, C-terminal domain"/>
    <property type="match status" value="1"/>
</dbReference>
<dbReference type="InterPro" id="IPR006094">
    <property type="entry name" value="Oxid_FAD_bind_N"/>
</dbReference>
<dbReference type="EMBL" id="CASHTH010001587">
    <property type="protein sequence ID" value="CAI8017020.1"/>
    <property type="molecule type" value="Genomic_DNA"/>
</dbReference>
<dbReference type="GO" id="GO:0071949">
    <property type="term" value="F:FAD binding"/>
    <property type="evidence" value="ECO:0007669"/>
    <property type="project" value="InterPro"/>
</dbReference>
<dbReference type="SUPFAM" id="SSF56176">
    <property type="entry name" value="FAD-binding/transporter-associated domain-like"/>
    <property type="match status" value="1"/>
</dbReference>
<keyword evidence="3" id="KW-0285">Flavoprotein</keyword>
<comment type="cofactor">
    <cofactor evidence="1">
        <name>FAD</name>
        <dbReference type="ChEBI" id="CHEBI:57692"/>
    </cofactor>
</comment>
<keyword evidence="8" id="KW-1185">Reference proteome</keyword>
<dbReference type="PANTHER" id="PTHR42934:SF1">
    <property type="entry name" value="GLYCOLATE OXIDASE SUBUNIT GLCD"/>
    <property type="match status" value="1"/>
</dbReference>
<keyword evidence="4" id="KW-0274">FAD</keyword>
<dbReference type="InterPro" id="IPR016169">
    <property type="entry name" value="FAD-bd_PCMH_sub2"/>
</dbReference>
<dbReference type="Pfam" id="PF01565">
    <property type="entry name" value="FAD_binding_4"/>
    <property type="match status" value="1"/>
</dbReference>
<dbReference type="Gene3D" id="3.30.70.2740">
    <property type="match status" value="1"/>
</dbReference>
<dbReference type="InterPro" id="IPR016164">
    <property type="entry name" value="FAD-linked_Oxase-like_C"/>
</dbReference>
<sequence>MGGIVLSLTRMTRILEVDVENRIAVVEPGVINLHLTEHVSQYGLCYAPDPSSQKACTIGGNVAENSGGPHCLAYGVTTNHVLGMEVVMADGSLQWVGGRAREMPGYDLRGIIIGSEGTLAIVTKVIVRLLRQPEAVKTLLAVFRELDQASAAVSGIIAAGIVPAAIEMMDDLCIRAVEPAVNAGYPADAGAVLLVEVEGLSESVEEEQSGFPIANLLHAGDGNLHPSVLFDERKPGDTQKALALGGEILKMCVDAGGVLSGEHGIGLEKQEYMPFMFNDDDLEAMARLKPAFDTRDLLNPAKIFPTGASCNEVAFAGAIARAGAGAWI</sequence>
<evidence type="ECO:0000256" key="3">
    <source>
        <dbReference type="ARBA" id="ARBA00022630"/>
    </source>
</evidence>
<dbReference type="InterPro" id="IPR051914">
    <property type="entry name" value="FAD-linked_OxidoTrans_Type4"/>
</dbReference>
<dbReference type="Pfam" id="PF02913">
    <property type="entry name" value="FAD-oxidase_C"/>
    <property type="match status" value="1"/>
</dbReference>
<evidence type="ECO:0000256" key="1">
    <source>
        <dbReference type="ARBA" id="ARBA00001974"/>
    </source>
</evidence>
<organism evidence="7 8">
    <name type="scientific">Geodia barretti</name>
    <name type="common">Barrett's horny sponge</name>
    <dbReference type="NCBI Taxonomy" id="519541"/>
    <lineage>
        <taxon>Eukaryota</taxon>
        <taxon>Metazoa</taxon>
        <taxon>Porifera</taxon>
        <taxon>Demospongiae</taxon>
        <taxon>Heteroscleromorpha</taxon>
        <taxon>Tetractinellida</taxon>
        <taxon>Astrophorina</taxon>
        <taxon>Geodiidae</taxon>
        <taxon>Geodia</taxon>
    </lineage>
</organism>
<dbReference type="PANTHER" id="PTHR42934">
    <property type="entry name" value="GLYCOLATE OXIDASE SUBUNIT GLCD"/>
    <property type="match status" value="1"/>
</dbReference>
<dbReference type="InterPro" id="IPR036318">
    <property type="entry name" value="FAD-bd_PCMH-like_sf"/>
</dbReference>
<comment type="caution">
    <text evidence="7">The sequence shown here is derived from an EMBL/GenBank/DDBJ whole genome shotgun (WGS) entry which is preliminary data.</text>
</comment>
<dbReference type="InterPro" id="IPR016171">
    <property type="entry name" value="Vanillyl_alc_oxidase_C-sub2"/>
</dbReference>
<comment type="similarity">
    <text evidence="2">Belongs to the FAD-binding oxidoreductase/transferase type 4 family.</text>
</comment>
<evidence type="ECO:0000256" key="5">
    <source>
        <dbReference type="ARBA" id="ARBA00023002"/>
    </source>
</evidence>
<dbReference type="PROSITE" id="PS51387">
    <property type="entry name" value="FAD_PCMH"/>
    <property type="match status" value="1"/>
</dbReference>
<protein>
    <submittedName>
        <fullName evidence="7">Glycolate oxidase subunit GlcD</fullName>
    </submittedName>
</protein>
<evidence type="ECO:0000256" key="2">
    <source>
        <dbReference type="ARBA" id="ARBA00008000"/>
    </source>
</evidence>
<dbReference type="InterPro" id="IPR004113">
    <property type="entry name" value="FAD-bd_oxidored_4_C"/>
</dbReference>
<dbReference type="InterPro" id="IPR016166">
    <property type="entry name" value="FAD-bd_PCMH"/>
</dbReference>
<dbReference type="AlphaFoldDB" id="A0AA35WJT7"/>
<accession>A0AA35WJT7</accession>
<dbReference type="Gene3D" id="3.30.465.10">
    <property type="match status" value="1"/>
</dbReference>
<reference evidence="7" key="1">
    <citation type="submission" date="2023-03" db="EMBL/GenBank/DDBJ databases">
        <authorList>
            <person name="Steffen K."/>
            <person name="Cardenas P."/>
        </authorList>
    </citation>
    <scope>NUCLEOTIDE SEQUENCE</scope>
</reference>
<gene>
    <name evidence="7" type="ORF">GBAR_LOCUS10387</name>
</gene>
<evidence type="ECO:0000256" key="4">
    <source>
        <dbReference type="ARBA" id="ARBA00022827"/>
    </source>
</evidence>